<name>A0A7Y9LS33_9MICC</name>
<gene>
    <name evidence="2" type="ORF">FHU41_000792</name>
</gene>
<sequence>MTLHHIELWVKDFDRSRASLGWMFERLGYVLKDSWRNGASWQGEGYYLVLESGPDVRGAHERRDAGLNHLAFSVASEREIDAITVESKDHGWQVMFADLHPHAGGPDHYGAYLENPEGFEVEIVVG</sequence>
<accession>A0A7Y9LS33</accession>
<dbReference type="PANTHER" id="PTHR36113:SF6">
    <property type="entry name" value="FOSFOMYCIN RESISTANCE PROTEIN FOSX"/>
    <property type="match status" value="1"/>
</dbReference>
<dbReference type="SUPFAM" id="SSF54593">
    <property type="entry name" value="Glyoxalase/Bleomycin resistance protein/Dihydroxybiphenyl dioxygenase"/>
    <property type="match status" value="1"/>
</dbReference>
<evidence type="ECO:0000259" key="1">
    <source>
        <dbReference type="PROSITE" id="PS51819"/>
    </source>
</evidence>
<dbReference type="GO" id="GO:0004619">
    <property type="term" value="F:phosphoglycerate mutase activity"/>
    <property type="evidence" value="ECO:0007669"/>
    <property type="project" value="UniProtKB-EC"/>
</dbReference>
<dbReference type="PROSITE" id="PS51819">
    <property type="entry name" value="VOC"/>
    <property type="match status" value="1"/>
</dbReference>
<dbReference type="RefSeq" id="WP_179388316.1">
    <property type="nucleotide sequence ID" value="NZ_JACBYQ010000001.1"/>
</dbReference>
<dbReference type="PANTHER" id="PTHR36113">
    <property type="entry name" value="LYASE, PUTATIVE-RELATED-RELATED"/>
    <property type="match status" value="1"/>
</dbReference>
<proteinExistence type="predicted"/>
<dbReference type="InterPro" id="IPR029068">
    <property type="entry name" value="Glyas_Bleomycin-R_OHBP_Dase"/>
</dbReference>
<dbReference type="EC" id="5.4.2.12" evidence="2"/>
<feature type="domain" description="VOC" evidence="1">
    <location>
        <begin position="2"/>
        <end position="126"/>
    </location>
</feature>
<evidence type="ECO:0000313" key="3">
    <source>
        <dbReference type="Proteomes" id="UP000521748"/>
    </source>
</evidence>
<dbReference type="EMBL" id="JACBYQ010000001">
    <property type="protein sequence ID" value="NYE94571.1"/>
    <property type="molecule type" value="Genomic_DNA"/>
</dbReference>
<comment type="caution">
    <text evidence="2">The sequence shown here is derived from an EMBL/GenBank/DDBJ whole genome shotgun (WGS) entry which is preliminary data.</text>
</comment>
<organism evidence="2 3">
    <name type="scientific">Psychromicrobium silvestre</name>
    <dbReference type="NCBI Taxonomy" id="1645614"/>
    <lineage>
        <taxon>Bacteria</taxon>
        <taxon>Bacillati</taxon>
        <taxon>Actinomycetota</taxon>
        <taxon>Actinomycetes</taxon>
        <taxon>Micrococcales</taxon>
        <taxon>Micrococcaceae</taxon>
        <taxon>Psychromicrobium</taxon>
    </lineage>
</organism>
<dbReference type="Gene3D" id="3.10.180.10">
    <property type="entry name" value="2,3-Dihydroxybiphenyl 1,2-Dioxygenase, domain 1"/>
    <property type="match status" value="1"/>
</dbReference>
<evidence type="ECO:0000313" key="2">
    <source>
        <dbReference type="EMBL" id="NYE94571.1"/>
    </source>
</evidence>
<dbReference type="Proteomes" id="UP000521748">
    <property type="component" value="Unassembled WGS sequence"/>
</dbReference>
<dbReference type="Pfam" id="PF13669">
    <property type="entry name" value="Glyoxalase_4"/>
    <property type="match status" value="1"/>
</dbReference>
<reference evidence="2 3" key="1">
    <citation type="submission" date="2020-07" db="EMBL/GenBank/DDBJ databases">
        <title>Sequencing the genomes of 1000 actinobacteria strains.</title>
        <authorList>
            <person name="Klenk H.-P."/>
        </authorList>
    </citation>
    <scope>NUCLEOTIDE SEQUENCE [LARGE SCALE GENOMIC DNA]</scope>
    <source>
        <strain evidence="2 3">DSM 102047</strain>
    </source>
</reference>
<keyword evidence="2" id="KW-0413">Isomerase</keyword>
<dbReference type="AlphaFoldDB" id="A0A7Y9LS33"/>
<dbReference type="InterPro" id="IPR037523">
    <property type="entry name" value="VOC_core"/>
</dbReference>
<protein>
    <submittedName>
        <fullName evidence="2">Putative phosphoglycerate mutase</fullName>
        <ecNumber evidence="2">5.4.2.12</ecNumber>
    </submittedName>
</protein>
<dbReference type="InterPro" id="IPR051332">
    <property type="entry name" value="Fosfomycin_Res_Enzymes"/>
</dbReference>
<keyword evidence="3" id="KW-1185">Reference proteome</keyword>